<reference evidence="1" key="1">
    <citation type="submission" date="2023-06" db="EMBL/GenBank/DDBJ databases">
        <authorList>
            <person name="Kurt Z."/>
        </authorList>
    </citation>
    <scope>NUCLEOTIDE SEQUENCE</scope>
</reference>
<evidence type="ECO:0000313" key="2">
    <source>
        <dbReference type="EMBL" id="CAI9956606.1"/>
    </source>
</evidence>
<evidence type="ECO:0000313" key="4">
    <source>
        <dbReference type="EMBL" id="CAI9956610.1"/>
    </source>
</evidence>
<sequence>MIQNTNILTYKSLSQFEYITQILRKDPFLQTLQKQLVMISIDAEQYGSRYVGLLDCVNIEKTINEEILQRIGSNEGVRRVCLRNKMTSPKQYITLGFSEHFFPFVTS</sequence>
<evidence type="ECO:0000313" key="5">
    <source>
        <dbReference type="EMBL" id="CAI9956612.1"/>
    </source>
</evidence>
<dbReference type="EMBL" id="CAXDID020000188">
    <property type="protein sequence ID" value="CAL6051403.1"/>
    <property type="molecule type" value="Genomic_DNA"/>
</dbReference>
<dbReference type="EMBL" id="CATOUU010000878">
    <property type="protein sequence ID" value="CAI9956610.1"/>
    <property type="molecule type" value="Genomic_DNA"/>
</dbReference>
<dbReference type="Proteomes" id="UP001642409">
    <property type="component" value="Unassembled WGS sequence"/>
</dbReference>
<evidence type="ECO:0000313" key="6">
    <source>
        <dbReference type="EMBL" id="CAL6051403.1"/>
    </source>
</evidence>
<evidence type="ECO:0000313" key="7">
    <source>
        <dbReference type="EMBL" id="CAL6051407.1"/>
    </source>
</evidence>
<evidence type="ECO:0000313" key="1">
    <source>
        <dbReference type="EMBL" id="CAI9912438.1"/>
    </source>
</evidence>
<protein>
    <submittedName>
        <fullName evidence="6">Hypothetical_protein</fullName>
    </submittedName>
</protein>
<evidence type="ECO:0000313" key="9">
    <source>
        <dbReference type="EMBL" id="CAL6051415.1"/>
    </source>
</evidence>
<reference evidence="6 11" key="2">
    <citation type="submission" date="2024-07" db="EMBL/GenBank/DDBJ databases">
        <authorList>
            <person name="Akdeniz Z."/>
        </authorList>
    </citation>
    <scope>NUCLEOTIDE SEQUENCE [LARGE SCALE GENOMIC DNA]</scope>
</reference>
<dbReference type="AlphaFoldDB" id="A0AA86N466"/>
<dbReference type="EMBL" id="CAXDID020000188">
    <property type="protein sequence ID" value="CAL6051415.1"/>
    <property type="molecule type" value="Genomic_DNA"/>
</dbReference>
<proteinExistence type="predicted"/>
<organism evidence="1">
    <name type="scientific">Hexamita inflata</name>
    <dbReference type="NCBI Taxonomy" id="28002"/>
    <lineage>
        <taxon>Eukaryota</taxon>
        <taxon>Metamonada</taxon>
        <taxon>Diplomonadida</taxon>
        <taxon>Hexamitidae</taxon>
        <taxon>Hexamitinae</taxon>
        <taxon>Hexamita</taxon>
    </lineage>
</organism>
<keyword evidence="11" id="KW-1185">Reference proteome</keyword>
<dbReference type="EMBL" id="CATOUU010000878">
    <property type="protein sequence ID" value="CAI9956606.1"/>
    <property type="molecule type" value="Genomic_DNA"/>
</dbReference>
<dbReference type="EMBL" id="CATOUU010000002">
    <property type="protein sequence ID" value="CAI9912438.1"/>
    <property type="molecule type" value="Genomic_DNA"/>
</dbReference>
<comment type="caution">
    <text evidence="1">The sequence shown here is derived from an EMBL/GenBank/DDBJ whole genome shotgun (WGS) entry which is preliminary data.</text>
</comment>
<gene>
    <name evidence="2" type="ORF">HINF_LOCUS44251</name>
    <name evidence="3" type="ORF">HINF_LOCUS44253</name>
    <name evidence="4" type="ORF">HINF_LOCUS44255</name>
    <name evidence="5" type="ORF">HINF_LOCUS44257</name>
    <name evidence="6" type="ORF">HINF_LOCUS44352</name>
    <name evidence="7" type="ORF">HINF_LOCUS44354</name>
    <name evidence="8" type="ORF">HINF_LOCUS44356</name>
    <name evidence="9" type="ORF">HINF_LOCUS44358</name>
    <name evidence="10" type="ORF">HINF_LOCUS58884</name>
    <name evidence="1" type="ORF">HINF_LOCUS83</name>
</gene>
<dbReference type="EMBL" id="CAXDID020000188">
    <property type="protein sequence ID" value="CAL6051407.1"/>
    <property type="molecule type" value="Genomic_DNA"/>
</dbReference>
<evidence type="ECO:0000313" key="11">
    <source>
        <dbReference type="Proteomes" id="UP001642409"/>
    </source>
</evidence>
<evidence type="ECO:0000313" key="10">
    <source>
        <dbReference type="EMBL" id="CAL6078400.1"/>
    </source>
</evidence>
<dbReference type="EMBL" id="CATOUU010000878">
    <property type="protein sequence ID" value="CAI9956608.1"/>
    <property type="molecule type" value="Genomic_DNA"/>
</dbReference>
<dbReference type="EMBL" id="CAXDID020000334">
    <property type="protein sequence ID" value="CAL6078400.1"/>
    <property type="molecule type" value="Genomic_DNA"/>
</dbReference>
<accession>A0AA86N466</accession>
<name>A0AA86N466_9EUKA</name>
<dbReference type="EMBL" id="CATOUU010000878">
    <property type="protein sequence ID" value="CAI9956612.1"/>
    <property type="molecule type" value="Genomic_DNA"/>
</dbReference>
<dbReference type="EMBL" id="CAXDID020000188">
    <property type="protein sequence ID" value="CAL6051411.1"/>
    <property type="molecule type" value="Genomic_DNA"/>
</dbReference>
<evidence type="ECO:0000313" key="3">
    <source>
        <dbReference type="EMBL" id="CAI9956608.1"/>
    </source>
</evidence>
<evidence type="ECO:0000313" key="8">
    <source>
        <dbReference type="EMBL" id="CAL6051411.1"/>
    </source>
</evidence>